<dbReference type="EMBL" id="CP165727">
    <property type="protein sequence ID" value="XDV64442.1"/>
    <property type="molecule type" value="Genomic_DNA"/>
</dbReference>
<evidence type="ECO:0000256" key="1">
    <source>
        <dbReference type="SAM" id="MobiDB-lite"/>
    </source>
</evidence>
<proteinExistence type="predicted"/>
<organism evidence="3">
    <name type="scientific">Streptomyces sp. R33</name>
    <dbReference type="NCBI Taxonomy" id="3238629"/>
    <lineage>
        <taxon>Bacteria</taxon>
        <taxon>Bacillati</taxon>
        <taxon>Actinomycetota</taxon>
        <taxon>Actinomycetes</taxon>
        <taxon>Kitasatosporales</taxon>
        <taxon>Streptomycetaceae</taxon>
        <taxon>Streptomyces</taxon>
    </lineage>
</organism>
<dbReference type="RefSeq" id="WP_369777983.1">
    <property type="nucleotide sequence ID" value="NZ_CP165727.1"/>
</dbReference>
<feature type="transmembrane region" description="Helical" evidence="2">
    <location>
        <begin position="139"/>
        <end position="162"/>
    </location>
</feature>
<keyword evidence="2" id="KW-1133">Transmembrane helix</keyword>
<reference evidence="3" key="1">
    <citation type="submission" date="2024-08" db="EMBL/GenBank/DDBJ databases">
        <authorList>
            <person name="Yu S.T."/>
        </authorList>
    </citation>
    <scope>NUCLEOTIDE SEQUENCE</scope>
    <source>
        <strain evidence="3">R33</strain>
    </source>
</reference>
<evidence type="ECO:0000256" key="2">
    <source>
        <dbReference type="SAM" id="Phobius"/>
    </source>
</evidence>
<gene>
    <name evidence="3" type="ORF">AB5J51_16650</name>
</gene>
<protein>
    <submittedName>
        <fullName evidence="3">Uncharacterized protein</fullName>
    </submittedName>
</protein>
<feature type="compositionally biased region" description="Gly residues" evidence="1">
    <location>
        <begin position="228"/>
        <end position="251"/>
    </location>
</feature>
<sequence length="362" mass="35117">MADERNRWLDKAAAERVLRGGPAAPGADRRAQEAEARLRAALDMLAAPQPPAGVELPGEAAAVAAFRAARGGAVAGGASGAMSASGTSGVASAPGLSAISALPGTSGPVGVDATPLVELGTAAAPLTVAASRRGRPARFALVAALAGVAVGSLAVAAGAGLLDRVTHDTAGPAPAVSLSADENPTTAGDTAGPTLAPQLRPTPLRGTDGSEPGLGTAQTPGADAGAVQGFGTGTGTGPGTSSGGGAGSGDAGGKDTKDGKDTFAGGTTSLKDADKQNRLKAVDLCEAYRSGHMTSDRRERLSKLAQGLARIPQFCEALLDGPVRSGAPAVPRTADDGSPVLKAPTFVPASPVPSSAAAGKPR</sequence>
<dbReference type="AlphaFoldDB" id="A0AB39Y380"/>
<accession>A0AB39Y380</accession>
<feature type="region of interest" description="Disordered" evidence="1">
    <location>
        <begin position="327"/>
        <end position="362"/>
    </location>
</feature>
<feature type="compositionally biased region" description="Basic and acidic residues" evidence="1">
    <location>
        <begin position="252"/>
        <end position="261"/>
    </location>
</feature>
<feature type="region of interest" description="Disordered" evidence="1">
    <location>
        <begin position="173"/>
        <end position="270"/>
    </location>
</feature>
<keyword evidence="2" id="KW-0812">Transmembrane</keyword>
<evidence type="ECO:0000313" key="3">
    <source>
        <dbReference type="EMBL" id="XDV64442.1"/>
    </source>
</evidence>
<feature type="compositionally biased region" description="Low complexity" evidence="1">
    <location>
        <begin position="347"/>
        <end position="362"/>
    </location>
</feature>
<keyword evidence="2" id="KW-0472">Membrane</keyword>
<name>A0AB39Y380_9ACTN</name>